<reference evidence="2 3" key="1">
    <citation type="submission" date="2024-11" db="EMBL/GenBank/DDBJ databases">
        <title>Chromosome-level genome assembly of Eucalyptus globulus Labill. provides insights into its genome evolution.</title>
        <authorList>
            <person name="Li X."/>
        </authorList>
    </citation>
    <scope>NUCLEOTIDE SEQUENCE [LARGE SCALE GENOMIC DNA]</scope>
    <source>
        <strain evidence="2">CL2024</strain>
        <tissue evidence="2">Fresh tender leaves</tissue>
    </source>
</reference>
<comment type="caution">
    <text evidence="2">The sequence shown here is derived from an EMBL/GenBank/DDBJ whole genome shotgun (WGS) entry which is preliminary data.</text>
</comment>
<gene>
    <name evidence="2" type="ORF">ACJRO7_031259</name>
</gene>
<evidence type="ECO:0000313" key="3">
    <source>
        <dbReference type="Proteomes" id="UP001634007"/>
    </source>
</evidence>
<accession>A0ABD3JGA8</accession>
<evidence type="ECO:0000313" key="2">
    <source>
        <dbReference type="EMBL" id="KAL3726340.1"/>
    </source>
</evidence>
<dbReference type="AlphaFoldDB" id="A0ABD3JGA8"/>
<sequence>MTTKVQGGLKGLKCISHIFRPRVAHFCTFDVKHVTRIGWERPSTNALSLVLISSFNARDSLRRLLSTSFGSTLSSPSTQVPGAMMHMRWHSKSATYVDALTQESPRPTRHSRRNHNLGLRLELPSRDATLVLKQSQMRKSKDFSGGGSTRNS</sequence>
<proteinExistence type="predicted"/>
<feature type="region of interest" description="Disordered" evidence="1">
    <location>
        <begin position="131"/>
        <end position="152"/>
    </location>
</feature>
<organism evidence="2 3">
    <name type="scientific">Eucalyptus globulus</name>
    <name type="common">Tasmanian blue gum</name>
    <dbReference type="NCBI Taxonomy" id="34317"/>
    <lineage>
        <taxon>Eukaryota</taxon>
        <taxon>Viridiplantae</taxon>
        <taxon>Streptophyta</taxon>
        <taxon>Embryophyta</taxon>
        <taxon>Tracheophyta</taxon>
        <taxon>Spermatophyta</taxon>
        <taxon>Magnoliopsida</taxon>
        <taxon>eudicotyledons</taxon>
        <taxon>Gunneridae</taxon>
        <taxon>Pentapetalae</taxon>
        <taxon>rosids</taxon>
        <taxon>malvids</taxon>
        <taxon>Myrtales</taxon>
        <taxon>Myrtaceae</taxon>
        <taxon>Myrtoideae</taxon>
        <taxon>Eucalypteae</taxon>
        <taxon>Eucalyptus</taxon>
    </lineage>
</organism>
<keyword evidence="3" id="KW-1185">Reference proteome</keyword>
<name>A0ABD3JGA8_EUCGL</name>
<dbReference type="Proteomes" id="UP001634007">
    <property type="component" value="Unassembled WGS sequence"/>
</dbReference>
<evidence type="ECO:0000256" key="1">
    <source>
        <dbReference type="SAM" id="MobiDB-lite"/>
    </source>
</evidence>
<dbReference type="EMBL" id="JBJKBG010000008">
    <property type="protein sequence ID" value="KAL3726340.1"/>
    <property type="molecule type" value="Genomic_DNA"/>
</dbReference>
<protein>
    <submittedName>
        <fullName evidence="2">Uncharacterized protein</fullName>
    </submittedName>
</protein>